<gene>
    <name evidence="1" type="ORF">E5S67_02694</name>
</gene>
<proteinExistence type="predicted"/>
<accession>A0ABX2CZD8</accession>
<reference evidence="1 2" key="1">
    <citation type="journal article" date="2020" name="Sci. Rep.">
        <title>A novel cyanobacterial geosmin producer, revising GeoA distribution and dispersion patterns in Bacteria.</title>
        <authorList>
            <person name="Churro C."/>
            <person name="Semedo-Aguiar A.P."/>
            <person name="Silva A.D."/>
            <person name="Pereira-Leal J.B."/>
            <person name="Leite R.B."/>
        </authorList>
    </citation>
    <scope>NUCLEOTIDE SEQUENCE [LARGE SCALE GENOMIC DNA]</scope>
    <source>
        <strain evidence="1 2">IPMA8</strain>
    </source>
</reference>
<keyword evidence="2" id="KW-1185">Reference proteome</keyword>
<sequence length="407" mass="45635">MKIGIFLGNLGNPAIYYPKLANITGGVTASIFLCQLLQWQAQHSYSGEWVKTNSSEIEKATGLNQEEQKLARQQLKVRSLLKEKLPNPNTETLELWADIDAFEEKLNNFGTINAADMITHTTRENNNHSVEIFPETSPPNHTVKTDKYFGQPRQQIAVAVTPNYRFSGPWNSQEQLHNFQRALEEYAKEHSLGFGHPSGWAFKIIDGMTKGLTSNFWEEFVAGIPLGESQKVKRDWEIEPEVPYPAFEEERIQYYVHKGEPLEAAVSRARADLRNPVLGKDLWEGFLRKCDRIADDALKAKSQGVDTPYLPSSFNEKPQITKDSVMRKLGAIAPQLALNQSTSDQIPALPKLAETASPTPAEIPSISSLQKAYQTPLGRSIVEKQIAANPDWGYEIVDGEIVESIPF</sequence>
<evidence type="ECO:0000313" key="1">
    <source>
        <dbReference type="EMBL" id="NQE34965.1"/>
    </source>
</evidence>
<comment type="caution">
    <text evidence="1">The sequence shown here is derived from an EMBL/GenBank/DDBJ whole genome shotgun (WGS) entry which is preliminary data.</text>
</comment>
<protein>
    <submittedName>
        <fullName evidence="1">Uncharacterized protein</fullName>
    </submittedName>
</protein>
<evidence type="ECO:0000313" key="2">
    <source>
        <dbReference type="Proteomes" id="UP000702425"/>
    </source>
</evidence>
<dbReference type="EMBL" id="SRRZ01000044">
    <property type="protein sequence ID" value="NQE34965.1"/>
    <property type="molecule type" value="Genomic_DNA"/>
</dbReference>
<dbReference type="RefSeq" id="WP_172187986.1">
    <property type="nucleotide sequence ID" value="NZ_CAWPPK010000257.1"/>
</dbReference>
<name>A0ABX2CZD8_9CYAN</name>
<organism evidence="1 2">
    <name type="scientific">Microcoleus asticus IPMA8</name>
    <dbReference type="NCBI Taxonomy" id="2563858"/>
    <lineage>
        <taxon>Bacteria</taxon>
        <taxon>Bacillati</taxon>
        <taxon>Cyanobacteriota</taxon>
        <taxon>Cyanophyceae</taxon>
        <taxon>Oscillatoriophycideae</taxon>
        <taxon>Oscillatoriales</taxon>
        <taxon>Microcoleaceae</taxon>
        <taxon>Microcoleus</taxon>
        <taxon>Microcoleus asticus</taxon>
    </lineage>
</organism>
<dbReference type="Proteomes" id="UP000702425">
    <property type="component" value="Unassembled WGS sequence"/>
</dbReference>